<dbReference type="Pfam" id="PF03739">
    <property type="entry name" value="LptF_LptG"/>
    <property type="match status" value="1"/>
</dbReference>
<comment type="function">
    <text evidence="1">Part of the ABC transporter complex LptBFG involved in the translocation of lipopolysaccharide (LPS) from the inner membrane to the outer membrane.</text>
</comment>
<evidence type="ECO:0000256" key="1">
    <source>
        <dbReference type="ARBA" id="ARBA00002265"/>
    </source>
</evidence>
<evidence type="ECO:0000256" key="5">
    <source>
        <dbReference type="ARBA" id="ARBA00022692"/>
    </source>
</evidence>
<dbReference type="AlphaFoldDB" id="A0A838YG54"/>
<evidence type="ECO:0000313" key="11">
    <source>
        <dbReference type="Proteomes" id="UP000585327"/>
    </source>
</evidence>
<comment type="similarity">
    <text evidence="3">Belongs to the LptF/LptG family.</text>
</comment>
<keyword evidence="6 9" id="KW-1133">Transmembrane helix</keyword>
<evidence type="ECO:0000256" key="8">
    <source>
        <dbReference type="ARBA" id="ARBA00026081"/>
    </source>
</evidence>
<comment type="subunit">
    <text evidence="8">Component of the lipopolysaccharide transport and assembly complex. The LptBFG transporter is composed of two ATP-binding proteins (LptB) and two transmembrane proteins (LptF and LptG).</text>
</comment>
<dbReference type="PANTHER" id="PTHR33529">
    <property type="entry name" value="SLR0882 PROTEIN-RELATED"/>
    <property type="match status" value="1"/>
</dbReference>
<evidence type="ECO:0000256" key="7">
    <source>
        <dbReference type="ARBA" id="ARBA00023136"/>
    </source>
</evidence>
<dbReference type="GO" id="GO:0043190">
    <property type="term" value="C:ATP-binding cassette (ABC) transporter complex"/>
    <property type="evidence" value="ECO:0007669"/>
    <property type="project" value="TreeGrafter"/>
</dbReference>
<gene>
    <name evidence="10" type="ORF">H2021_01445</name>
</gene>
<keyword evidence="4" id="KW-1003">Cell membrane</keyword>
<evidence type="ECO:0000256" key="4">
    <source>
        <dbReference type="ARBA" id="ARBA00022475"/>
    </source>
</evidence>
<dbReference type="PANTHER" id="PTHR33529:SF6">
    <property type="entry name" value="YJGP_YJGQ FAMILY PERMEASE"/>
    <property type="match status" value="1"/>
</dbReference>
<feature type="transmembrane region" description="Helical" evidence="9">
    <location>
        <begin position="98"/>
        <end position="116"/>
    </location>
</feature>
<keyword evidence="7 9" id="KW-0472">Membrane</keyword>
<name>A0A838YG54_9GAMM</name>
<feature type="transmembrane region" description="Helical" evidence="9">
    <location>
        <begin position="330"/>
        <end position="349"/>
    </location>
</feature>
<feature type="transmembrane region" description="Helical" evidence="9">
    <location>
        <begin position="302"/>
        <end position="324"/>
    </location>
</feature>
<dbReference type="EMBL" id="JACETM010000007">
    <property type="protein sequence ID" value="MBA4723857.1"/>
    <property type="molecule type" value="Genomic_DNA"/>
</dbReference>
<evidence type="ECO:0000256" key="6">
    <source>
        <dbReference type="ARBA" id="ARBA00022989"/>
    </source>
</evidence>
<evidence type="ECO:0000256" key="2">
    <source>
        <dbReference type="ARBA" id="ARBA00004651"/>
    </source>
</evidence>
<comment type="subcellular location">
    <subcellularLocation>
        <location evidence="2">Cell membrane</location>
        <topology evidence="2">Multi-pass membrane protein</topology>
    </subcellularLocation>
</comment>
<dbReference type="InterPro" id="IPR005495">
    <property type="entry name" value="LptG/LptF_permease"/>
</dbReference>
<proteinExistence type="inferred from homology"/>
<evidence type="ECO:0000256" key="3">
    <source>
        <dbReference type="ARBA" id="ARBA00007725"/>
    </source>
</evidence>
<comment type="caution">
    <text evidence="10">The sequence shown here is derived from an EMBL/GenBank/DDBJ whole genome shotgun (WGS) entry which is preliminary data.</text>
</comment>
<feature type="transmembrane region" description="Helical" evidence="9">
    <location>
        <begin position="12"/>
        <end position="33"/>
    </location>
</feature>
<accession>A0A838YG54</accession>
<feature type="transmembrane region" description="Helical" evidence="9">
    <location>
        <begin position="268"/>
        <end position="290"/>
    </location>
</feature>
<dbReference type="GO" id="GO:0015920">
    <property type="term" value="P:lipopolysaccharide transport"/>
    <property type="evidence" value="ECO:0007669"/>
    <property type="project" value="TreeGrafter"/>
</dbReference>
<evidence type="ECO:0000313" key="10">
    <source>
        <dbReference type="EMBL" id="MBA4723857.1"/>
    </source>
</evidence>
<sequence length="353" mass="40016">MNIYFRYLIKRTLSISFFIFLIFIFIDFLFNLISELEDISSSYNFIEALKFSFLSAPERAFVFLEGSCLLGFMISMGLSQEEGNLNVLRSSGISPFKIVVLSSLGSLILSIFFLTSHELALKDLSNKSSTSKALLISNTSTKDNELTWLKDKNSYLNFGTKINNRIFDVQYFEVTNNKVVFSIVAKSALINDNNITFDKSVNVLISNENTSIQNEKINKNFDLPLIISSSLRDIERMNMRDKSTLINYLSGEVGGKDKIYKSHLEKHYYQFILKPISILSLIIFFGYFIFGSLRESSSGSKIVLSVVGAFIFQILQDLSTSIAISFNQNVLIGMLIPSCALFIISIFMYRKLA</sequence>
<protein>
    <submittedName>
        <fullName evidence="10">LptF/LptG family permease</fullName>
    </submittedName>
</protein>
<evidence type="ECO:0000256" key="9">
    <source>
        <dbReference type="SAM" id="Phobius"/>
    </source>
</evidence>
<organism evidence="10 11">
    <name type="scientific">SAR86 cluster bacterium</name>
    <dbReference type="NCBI Taxonomy" id="2030880"/>
    <lineage>
        <taxon>Bacteria</taxon>
        <taxon>Pseudomonadati</taxon>
        <taxon>Pseudomonadota</taxon>
        <taxon>Gammaproteobacteria</taxon>
        <taxon>SAR86 cluster</taxon>
    </lineage>
</organism>
<dbReference type="Proteomes" id="UP000585327">
    <property type="component" value="Unassembled WGS sequence"/>
</dbReference>
<reference evidence="10 11" key="1">
    <citation type="submission" date="2020-06" db="EMBL/GenBank/DDBJ databases">
        <title>Dysbiosis in marine aquaculture revealed through microbiome analysis: reverse ecology for environmental sustainability.</title>
        <authorList>
            <person name="Haro-Moreno J.M."/>
            <person name="Coutinho F.H."/>
            <person name="Zaragoza-Solas A."/>
            <person name="Picazo A."/>
            <person name="Almagro-Moreno S."/>
            <person name="Lopez-Perez M."/>
        </authorList>
    </citation>
    <scope>NUCLEOTIDE SEQUENCE [LARGE SCALE GENOMIC DNA]</scope>
    <source>
        <strain evidence="10">MCMED-G42</strain>
    </source>
</reference>
<feature type="transmembrane region" description="Helical" evidence="9">
    <location>
        <begin position="60"/>
        <end position="78"/>
    </location>
</feature>
<keyword evidence="5 9" id="KW-0812">Transmembrane</keyword>